<evidence type="ECO:0000313" key="1">
    <source>
        <dbReference type="EnsemblMetazoa" id="XP_038078968.1"/>
    </source>
</evidence>
<dbReference type="EnsemblMetazoa" id="XM_038223040.1">
    <property type="protein sequence ID" value="XP_038078968.1"/>
    <property type="gene ID" value="LOC119746221"/>
</dbReference>
<dbReference type="AlphaFoldDB" id="A0A914BRN7"/>
<dbReference type="OMA" id="IGAKEYQ"/>
<proteinExistence type="predicted"/>
<accession>A0A914BRN7</accession>
<sequence length="117" mass="12887">MGCRVSKTNPTVIVVQPPDDPVKIRLRLRGDVEPQIGEVILAKLCEISEQFANRFEVAPTEKVDVYMAKLLPMEGDEPGTINRLCRKLINQAVGKGIPLNANCKIIGAKEYQEAGDL</sequence>
<dbReference type="GeneID" id="119746221"/>
<name>A0A914BRN7_PATMI</name>
<dbReference type="RefSeq" id="XP_038078968.1">
    <property type="nucleotide sequence ID" value="XM_038223040.1"/>
</dbReference>
<dbReference type="Proteomes" id="UP000887568">
    <property type="component" value="Unplaced"/>
</dbReference>
<dbReference type="OrthoDB" id="10287239at2759"/>
<keyword evidence="2" id="KW-1185">Reference proteome</keyword>
<organism evidence="1 2">
    <name type="scientific">Patiria miniata</name>
    <name type="common">Bat star</name>
    <name type="synonym">Asterina miniata</name>
    <dbReference type="NCBI Taxonomy" id="46514"/>
    <lineage>
        <taxon>Eukaryota</taxon>
        <taxon>Metazoa</taxon>
        <taxon>Echinodermata</taxon>
        <taxon>Eleutherozoa</taxon>
        <taxon>Asterozoa</taxon>
        <taxon>Asteroidea</taxon>
        <taxon>Valvatacea</taxon>
        <taxon>Valvatida</taxon>
        <taxon>Asterinidae</taxon>
        <taxon>Patiria</taxon>
    </lineage>
</organism>
<reference evidence="1" key="1">
    <citation type="submission" date="2022-11" db="UniProtKB">
        <authorList>
            <consortium name="EnsemblMetazoa"/>
        </authorList>
    </citation>
    <scope>IDENTIFICATION</scope>
</reference>
<evidence type="ECO:0000313" key="2">
    <source>
        <dbReference type="Proteomes" id="UP000887568"/>
    </source>
</evidence>
<protein>
    <submittedName>
        <fullName evidence="1">Uncharacterized protein</fullName>
    </submittedName>
</protein>